<dbReference type="EMBL" id="KZ305028">
    <property type="protein sequence ID" value="PIA51118.1"/>
    <property type="molecule type" value="Genomic_DNA"/>
</dbReference>
<evidence type="ECO:0000256" key="5">
    <source>
        <dbReference type="SAM" id="MobiDB-lite"/>
    </source>
</evidence>
<keyword evidence="4 6" id="KW-0472">Membrane</keyword>
<feature type="compositionally biased region" description="Basic and acidic residues" evidence="5">
    <location>
        <begin position="46"/>
        <end position="61"/>
    </location>
</feature>
<evidence type="ECO:0000313" key="8">
    <source>
        <dbReference type="Proteomes" id="UP000230069"/>
    </source>
</evidence>
<evidence type="ECO:0000256" key="1">
    <source>
        <dbReference type="ARBA" id="ARBA00004194"/>
    </source>
</evidence>
<dbReference type="Pfam" id="PF21729">
    <property type="entry name" value="IRX15_IRX15L_GXM"/>
    <property type="match status" value="1"/>
</dbReference>
<keyword evidence="8" id="KW-1185">Reference proteome</keyword>
<feature type="region of interest" description="Disordered" evidence="5">
    <location>
        <begin position="34"/>
        <end position="66"/>
    </location>
</feature>
<accession>A0A2G5E5R8</accession>
<evidence type="ECO:0000256" key="4">
    <source>
        <dbReference type="ARBA" id="ARBA00023136"/>
    </source>
</evidence>
<dbReference type="Proteomes" id="UP000230069">
    <property type="component" value="Unassembled WGS sequence"/>
</dbReference>
<dbReference type="InterPro" id="IPR006514">
    <property type="entry name" value="IRX15/GXM/AGM"/>
</dbReference>
<evidence type="ECO:0000313" key="7">
    <source>
        <dbReference type="EMBL" id="PIA51118.1"/>
    </source>
</evidence>
<evidence type="ECO:0000256" key="2">
    <source>
        <dbReference type="ARBA" id="ARBA00022692"/>
    </source>
</evidence>
<name>A0A2G5E5R8_AQUCA</name>
<dbReference type="FunCoup" id="A0A2G5E5R8">
    <property type="interactions" value="227"/>
</dbReference>
<feature type="transmembrane region" description="Helical" evidence="6">
    <location>
        <begin position="75"/>
        <end position="92"/>
    </location>
</feature>
<dbReference type="PANTHER" id="PTHR31444">
    <property type="entry name" value="OS11G0490100 PROTEIN"/>
    <property type="match status" value="1"/>
</dbReference>
<dbReference type="AlphaFoldDB" id="A0A2G5E5R8"/>
<sequence length="343" mass="38163">MVVVVREKGRITSEATPQPPLTVLSFFFPSYSRKSQPRIDNPVTSHKAEDNSHTEGKNERKGRGKSRMKITTKKFLVVVFFILSVVTLVRLLKITNGTPSSFSAPSMLWTRSNTSASSEIPDSLKRQDITSSAANLTDKEFQLMTSIISTRVPCNLLVFGLATQYLLLSLLNTGGTTIFLDDNPEKLGPIRTNYTGTRVYKVEHHTASRAAYKLLKHARTYPGCAPDQAGPLRLSSCKLALTQLPNEVYTLKWDVILVDGPSGDRSDAPGRMPAIYTAAMIARAGNSTDVLVHDIDRIIEKWFTWEFLCEENLISSKGKLWHLRIRGNSSSPRFCSSTKVQIV</sequence>
<gene>
    <name evidence="7" type="ORF">AQUCO_01100152v1</name>
</gene>
<dbReference type="InParanoid" id="A0A2G5E5R8"/>
<reference evidence="7 8" key="1">
    <citation type="submission" date="2017-09" db="EMBL/GenBank/DDBJ databases">
        <title>WGS assembly of Aquilegia coerulea Goldsmith.</title>
        <authorList>
            <person name="Hodges S."/>
            <person name="Kramer E."/>
            <person name="Nordborg M."/>
            <person name="Tomkins J."/>
            <person name="Borevitz J."/>
            <person name="Derieg N."/>
            <person name="Yan J."/>
            <person name="Mihaltcheva S."/>
            <person name="Hayes R.D."/>
            <person name="Rokhsar D."/>
        </authorList>
    </citation>
    <scope>NUCLEOTIDE SEQUENCE [LARGE SCALE GENOMIC DNA]</scope>
    <source>
        <strain evidence="8">cv. Goldsmith</strain>
    </source>
</reference>
<keyword evidence="3 6" id="KW-1133">Transmembrane helix</keyword>
<dbReference type="STRING" id="218851.A0A2G5E5R8"/>
<protein>
    <submittedName>
        <fullName evidence="7">Uncharacterized protein</fullName>
    </submittedName>
</protein>
<comment type="subcellular location">
    <subcellularLocation>
        <location evidence="1">Golgi apparatus membrane</location>
        <topology evidence="1">Single-pass membrane protein</topology>
    </subcellularLocation>
</comment>
<evidence type="ECO:0000256" key="3">
    <source>
        <dbReference type="ARBA" id="ARBA00022989"/>
    </source>
</evidence>
<dbReference type="NCBIfam" id="TIGR01627">
    <property type="entry name" value="A_thal_3515"/>
    <property type="match status" value="1"/>
</dbReference>
<dbReference type="GO" id="GO:0000139">
    <property type="term" value="C:Golgi membrane"/>
    <property type="evidence" value="ECO:0007669"/>
    <property type="project" value="UniProtKB-SubCell"/>
</dbReference>
<organism evidence="7 8">
    <name type="scientific">Aquilegia coerulea</name>
    <name type="common">Rocky mountain columbine</name>
    <dbReference type="NCBI Taxonomy" id="218851"/>
    <lineage>
        <taxon>Eukaryota</taxon>
        <taxon>Viridiplantae</taxon>
        <taxon>Streptophyta</taxon>
        <taxon>Embryophyta</taxon>
        <taxon>Tracheophyta</taxon>
        <taxon>Spermatophyta</taxon>
        <taxon>Magnoliopsida</taxon>
        <taxon>Ranunculales</taxon>
        <taxon>Ranunculaceae</taxon>
        <taxon>Thalictroideae</taxon>
        <taxon>Aquilegia</taxon>
    </lineage>
</organism>
<dbReference type="OrthoDB" id="1896682at2759"/>
<evidence type="ECO:0000256" key="6">
    <source>
        <dbReference type="SAM" id="Phobius"/>
    </source>
</evidence>
<dbReference type="GO" id="GO:0045492">
    <property type="term" value="P:xylan biosynthetic process"/>
    <property type="evidence" value="ECO:0007669"/>
    <property type="project" value="InterPro"/>
</dbReference>
<keyword evidence="2 6" id="KW-0812">Transmembrane</keyword>
<proteinExistence type="predicted"/>